<evidence type="ECO:0000256" key="2">
    <source>
        <dbReference type="ARBA" id="ARBA00022989"/>
    </source>
</evidence>
<dbReference type="Proteomes" id="UP000343335">
    <property type="component" value="Unassembled WGS sequence"/>
</dbReference>
<feature type="transmembrane region" description="Helical" evidence="5">
    <location>
        <begin position="108"/>
        <end position="126"/>
    </location>
</feature>
<sequence length="481" mass="50111">MASGFTRKRDPGIRPFPLPLSEPRVDRPRTVSLMNERLCSASAAANRLPATAVPRAPDVAVPQLNRDHRWKVLGVGVAANASFAAAMGGIPATAVQMRSAYALANGDLGLVLGMIGLGIAVSELPWGMLTDRWGDRRVLLVGLLVTAAALLGLGLWVVPTTHFVPSMPMLAAGMLVIGVLGGSVNGSSGRAVMRWFHDSERGLAMSVRQCAVPMGGGIGALLLPGTAVHFGFSGVFIGLAVACVAAAGMAWLWLLEPPDELHEAARPATASAGGRPAVAYTPLRDARLLSTALGMAVLAMPQIAVLTFGTVFLHDFAHVSVLTISLTLGAVQTGAAITRVWSGRFTDKRRNRPAYLRVCTLVVGVVFAMLGALVGLLSMRPEWLAHGTPVMIALLIVGGVVASAWHGVAFTELATLAGASRAGTALGIGNTGVFMTMFLTPLVIPLLLSLGGWGLVWAGGMICAALAWPLFVWSHRAVKTA</sequence>
<feature type="transmembrane region" description="Helical" evidence="5">
    <location>
        <begin position="422"/>
        <end position="448"/>
    </location>
</feature>
<accession>A0A5E4TU33</accession>
<feature type="transmembrane region" description="Helical" evidence="5">
    <location>
        <begin position="72"/>
        <end position="96"/>
    </location>
</feature>
<dbReference type="Pfam" id="PF07690">
    <property type="entry name" value="MFS_1"/>
    <property type="match status" value="1"/>
</dbReference>
<dbReference type="PROSITE" id="PS50850">
    <property type="entry name" value="MFS"/>
    <property type="match status" value="1"/>
</dbReference>
<evidence type="ECO:0000256" key="4">
    <source>
        <dbReference type="SAM" id="MobiDB-lite"/>
    </source>
</evidence>
<evidence type="ECO:0000256" key="1">
    <source>
        <dbReference type="ARBA" id="ARBA00022692"/>
    </source>
</evidence>
<keyword evidence="1 5" id="KW-0812">Transmembrane</keyword>
<name>A0A5E4TU33_9BURK</name>
<evidence type="ECO:0000256" key="3">
    <source>
        <dbReference type="ARBA" id="ARBA00023136"/>
    </source>
</evidence>
<feature type="transmembrane region" description="Helical" evidence="5">
    <location>
        <begin position="454"/>
        <end position="473"/>
    </location>
</feature>
<dbReference type="GO" id="GO:0022857">
    <property type="term" value="F:transmembrane transporter activity"/>
    <property type="evidence" value="ECO:0007669"/>
    <property type="project" value="InterPro"/>
</dbReference>
<reference evidence="7 8" key="1">
    <citation type="submission" date="2019-08" db="EMBL/GenBank/DDBJ databases">
        <authorList>
            <person name="Peeters C."/>
        </authorList>
    </citation>
    <scope>NUCLEOTIDE SEQUENCE [LARGE SCALE GENOMIC DNA]</scope>
    <source>
        <strain evidence="7 8">LMG 31010</strain>
    </source>
</reference>
<feature type="region of interest" description="Disordered" evidence="4">
    <location>
        <begin position="1"/>
        <end position="21"/>
    </location>
</feature>
<keyword evidence="3 5" id="KW-0472">Membrane</keyword>
<dbReference type="PANTHER" id="PTHR23527:SF1">
    <property type="entry name" value="BLL3282 PROTEIN"/>
    <property type="match status" value="1"/>
</dbReference>
<evidence type="ECO:0000256" key="5">
    <source>
        <dbReference type="SAM" id="Phobius"/>
    </source>
</evidence>
<feature type="transmembrane region" description="Helical" evidence="5">
    <location>
        <begin position="354"/>
        <end position="378"/>
    </location>
</feature>
<dbReference type="InterPro" id="IPR020846">
    <property type="entry name" value="MFS_dom"/>
</dbReference>
<feature type="transmembrane region" description="Helical" evidence="5">
    <location>
        <begin position="292"/>
        <end position="313"/>
    </location>
</feature>
<dbReference type="InterPro" id="IPR036259">
    <property type="entry name" value="MFS_trans_sf"/>
</dbReference>
<feature type="transmembrane region" description="Helical" evidence="5">
    <location>
        <begin position="138"/>
        <end position="157"/>
    </location>
</feature>
<dbReference type="AlphaFoldDB" id="A0A5E4TU33"/>
<dbReference type="InterPro" id="IPR052952">
    <property type="entry name" value="MFS-Transporter"/>
</dbReference>
<feature type="transmembrane region" description="Helical" evidence="5">
    <location>
        <begin position="319"/>
        <end position="342"/>
    </location>
</feature>
<feature type="transmembrane region" description="Helical" evidence="5">
    <location>
        <begin position="230"/>
        <end position="254"/>
    </location>
</feature>
<dbReference type="SUPFAM" id="SSF103473">
    <property type="entry name" value="MFS general substrate transporter"/>
    <property type="match status" value="1"/>
</dbReference>
<evidence type="ECO:0000313" key="8">
    <source>
        <dbReference type="Proteomes" id="UP000343335"/>
    </source>
</evidence>
<feature type="transmembrane region" description="Helical" evidence="5">
    <location>
        <begin position="163"/>
        <end position="184"/>
    </location>
</feature>
<feature type="transmembrane region" description="Helical" evidence="5">
    <location>
        <begin position="390"/>
        <end position="410"/>
    </location>
</feature>
<dbReference type="Gene3D" id="1.20.1250.20">
    <property type="entry name" value="MFS general substrate transporter like domains"/>
    <property type="match status" value="2"/>
</dbReference>
<gene>
    <name evidence="7" type="ORF">PCO31010_01659</name>
</gene>
<evidence type="ECO:0000313" key="7">
    <source>
        <dbReference type="EMBL" id="VVD91307.1"/>
    </source>
</evidence>
<feature type="domain" description="Major facilitator superfamily (MFS) profile" evidence="6">
    <location>
        <begin position="72"/>
        <end position="481"/>
    </location>
</feature>
<feature type="transmembrane region" description="Helical" evidence="5">
    <location>
        <begin position="205"/>
        <end position="224"/>
    </location>
</feature>
<dbReference type="EMBL" id="CABPSA010000002">
    <property type="protein sequence ID" value="VVD91307.1"/>
    <property type="molecule type" value="Genomic_DNA"/>
</dbReference>
<proteinExistence type="predicted"/>
<dbReference type="InterPro" id="IPR011701">
    <property type="entry name" value="MFS"/>
</dbReference>
<protein>
    <submittedName>
        <fullName evidence="7">MFS transporter</fullName>
    </submittedName>
</protein>
<evidence type="ECO:0000259" key="6">
    <source>
        <dbReference type="PROSITE" id="PS50850"/>
    </source>
</evidence>
<dbReference type="PANTHER" id="PTHR23527">
    <property type="entry name" value="BLL3282 PROTEIN"/>
    <property type="match status" value="1"/>
</dbReference>
<organism evidence="7 8">
    <name type="scientific">Pandoraea commovens</name>
    <dbReference type="NCBI Taxonomy" id="2508289"/>
    <lineage>
        <taxon>Bacteria</taxon>
        <taxon>Pseudomonadati</taxon>
        <taxon>Pseudomonadota</taxon>
        <taxon>Betaproteobacteria</taxon>
        <taxon>Burkholderiales</taxon>
        <taxon>Burkholderiaceae</taxon>
        <taxon>Pandoraea</taxon>
    </lineage>
</organism>
<keyword evidence="2 5" id="KW-1133">Transmembrane helix</keyword>